<organism evidence="2 3">
    <name type="scientific">Streptomyces lividans 1326</name>
    <dbReference type="NCBI Taxonomy" id="1200984"/>
    <lineage>
        <taxon>Bacteria</taxon>
        <taxon>Bacillati</taxon>
        <taxon>Actinomycetota</taxon>
        <taxon>Actinomycetes</taxon>
        <taxon>Kitasatosporales</taxon>
        <taxon>Streptomycetaceae</taxon>
        <taxon>Streptomyces</taxon>
    </lineage>
</organism>
<proteinExistence type="predicted"/>
<dbReference type="GeneID" id="91382761"/>
<evidence type="ECO:0000313" key="2">
    <source>
        <dbReference type="EMBL" id="EOY51383.1"/>
    </source>
</evidence>
<accession>A0A7U9E210</accession>
<feature type="region of interest" description="Disordered" evidence="1">
    <location>
        <begin position="41"/>
        <end position="87"/>
    </location>
</feature>
<dbReference type="AlphaFoldDB" id="A0A7U9E210"/>
<feature type="compositionally biased region" description="Basic and acidic residues" evidence="1">
    <location>
        <begin position="43"/>
        <end position="57"/>
    </location>
</feature>
<sequence>MANPMSEILSAQSWRITSGSPSAEEVAAVAVVLSAAMAAEAARAAEDERERSGERRRAGARWLPSAARRRAATSWASPASPSWRNAA</sequence>
<dbReference type="RefSeq" id="WP_003972640.1">
    <property type="nucleotide sequence ID" value="NZ_CM001889.1"/>
</dbReference>
<gene>
    <name evidence="2" type="ORF">SLI_6677</name>
</gene>
<evidence type="ECO:0000256" key="1">
    <source>
        <dbReference type="SAM" id="MobiDB-lite"/>
    </source>
</evidence>
<dbReference type="Proteomes" id="UP000014062">
    <property type="component" value="Chromosome"/>
</dbReference>
<name>A0A7U9E210_STRLI</name>
<dbReference type="EMBL" id="CM001889">
    <property type="protein sequence ID" value="EOY51383.1"/>
    <property type="molecule type" value="Genomic_DNA"/>
</dbReference>
<feature type="compositionally biased region" description="Low complexity" evidence="1">
    <location>
        <begin position="60"/>
        <end position="87"/>
    </location>
</feature>
<evidence type="ECO:0008006" key="4">
    <source>
        <dbReference type="Google" id="ProtNLM"/>
    </source>
</evidence>
<evidence type="ECO:0000313" key="3">
    <source>
        <dbReference type="Proteomes" id="UP000014062"/>
    </source>
</evidence>
<reference evidence="3" key="1">
    <citation type="journal article" date="2013" name="Genome Biol. Evol.">
        <title>The genome sequence of Streptomyces lividans 66 reveals a novel tRNA-dependent peptide biosynthetic system within a metal-related genomic island.</title>
        <authorList>
            <person name="Cruz-Morales P."/>
            <person name="Vijgenboom E."/>
            <person name="Iruegas-Bocardo F."/>
            <person name="Girard G."/>
            <person name="Yanez-Guerra L.A."/>
            <person name="Ramos-Aboites H.E."/>
            <person name="Pernodet J.L."/>
            <person name="Anne J."/>
            <person name="van Wezel G.P."/>
            <person name="Barona-Gomez F."/>
        </authorList>
    </citation>
    <scope>NUCLEOTIDE SEQUENCE [LARGE SCALE GENOMIC DNA]</scope>
    <source>
        <strain evidence="3">1326</strain>
    </source>
</reference>
<protein>
    <recommendedName>
        <fullName evidence="4">Acyl-CoA carboxylase subunit epsilon</fullName>
    </recommendedName>
</protein>